<keyword evidence="11" id="KW-1185">Reference proteome</keyword>
<evidence type="ECO:0000256" key="7">
    <source>
        <dbReference type="ARBA" id="ARBA00032535"/>
    </source>
</evidence>
<organism evidence="10 11">
    <name type="scientific">Sphaerochaeta halotolerans</name>
    <dbReference type="NCBI Taxonomy" id="2293840"/>
    <lineage>
        <taxon>Bacteria</taxon>
        <taxon>Pseudomonadati</taxon>
        <taxon>Spirochaetota</taxon>
        <taxon>Spirochaetia</taxon>
        <taxon>Spirochaetales</taxon>
        <taxon>Sphaerochaetaceae</taxon>
        <taxon>Sphaerochaeta</taxon>
    </lineage>
</organism>
<dbReference type="InterPro" id="IPR038763">
    <property type="entry name" value="DHH_sf"/>
</dbReference>
<evidence type="ECO:0000256" key="8">
    <source>
        <dbReference type="ARBA" id="ARBA00047820"/>
    </source>
</evidence>
<dbReference type="InterPro" id="IPR001667">
    <property type="entry name" value="DDH_dom"/>
</dbReference>
<dbReference type="Pfam" id="PF00571">
    <property type="entry name" value="CBS"/>
    <property type="match status" value="1"/>
</dbReference>
<dbReference type="Gene3D" id="3.10.310.20">
    <property type="entry name" value="DHHA2 domain"/>
    <property type="match status" value="1"/>
</dbReference>
<dbReference type="Pfam" id="PF07085">
    <property type="entry name" value="DRTGG"/>
    <property type="match status" value="1"/>
</dbReference>
<dbReference type="Pfam" id="PF01368">
    <property type="entry name" value="DHH"/>
    <property type="match status" value="1"/>
</dbReference>
<dbReference type="Pfam" id="PF02833">
    <property type="entry name" value="DHHA2"/>
    <property type="match status" value="1"/>
</dbReference>
<proteinExistence type="predicted"/>
<dbReference type="EMBL" id="QUWK01000002">
    <property type="protein sequence ID" value="RFU95953.1"/>
    <property type="molecule type" value="Genomic_DNA"/>
</dbReference>
<evidence type="ECO:0000256" key="4">
    <source>
        <dbReference type="ARBA" id="ARBA00022723"/>
    </source>
</evidence>
<dbReference type="InterPro" id="IPR004097">
    <property type="entry name" value="DHHA2"/>
</dbReference>
<evidence type="ECO:0000313" key="11">
    <source>
        <dbReference type="Proteomes" id="UP000264002"/>
    </source>
</evidence>
<comment type="subunit">
    <text evidence="2">Homohexamer.</text>
</comment>
<name>A0A372MKI9_9SPIR</name>
<dbReference type="SUPFAM" id="SSF54631">
    <property type="entry name" value="CBS-domain pair"/>
    <property type="match status" value="1"/>
</dbReference>
<dbReference type="PANTHER" id="PTHR12112">
    <property type="entry name" value="BNIP - RELATED"/>
    <property type="match status" value="1"/>
</dbReference>
<dbReference type="Gene3D" id="3.90.1640.10">
    <property type="entry name" value="inorganic pyrophosphatase (n-terminal core)"/>
    <property type="match status" value="2"/>
</dbReference>
<dbReference type="InterPro" id="IPR038222">
    <property type="entry name" value="DHHA2_dom_sf"/>
</dbReference>
<dbReference type="NCBIfam" id="NF011443">
    <property type="entry name" value="PRK14869.1-5"/>
    <property type="match status" value="1"/>
</dbReference>
<keyword evidence="4" id="KW-0479">Metal-binding</keyword>
<evidence type="ECO:0000256" key="3">
    <source>
        <dbReference type="ARBA" id="ARBA00012146"/>
    </source>
</evidence>
<dbReference type="InterPro" id="IPR028979">
    <property type="entry name" value="Ser_kin/Pase_Hpr-like_N_sf"/>
</dbReference>
<keyword evidence="6" id="KW-0464">Manganese</keyword>
<comment type="catalytic activity">
    <reaction evidence="8">
        <text>diphosphate + H2O = 2 phosphate + H(+)</text>
        <dbReference type="Rhea" id="RHEA:24576"/>
        <dbReference type="ChEBI" id="CHEBI:15377"/>
        <dbReference type="ChEBI" id="CHEBI:15378"/>
        <dbReference type="ChEBI" id="CHEBI:33019"/>
        <dbReference type="ChEBI" id="CHEBI:43474"/>
        <dbReference type="EC" id="3.6.1.1"/>
    </reaction>
</comment>
<comment type="cofactor">
    <cofactor evidence="1">
        <name>Mn(2+)</name>
        <dbReference type="ChEBI" id="CHEBI:29035"/>
    </cofactor>
</comment>
<dbReference type="SMART" id="SM01131">
    <property type="entry name" value="DHHA2"/>
    <property type="match status" value="1"/>
</dbReference>
<protein>
    <recommendedName>
        <fullName evidence="3">inorganic diphosphatase</fullName>
        <ecNumber evidence="3">3.6.1.1</ecNumber>
    </recommendedName>
    <alternativeName>
        <fullName evidence="7">Pyrophosphate phospho-hydrolase</fullName>
    </alternativeName>
</protein>
<keyword evidence="5" id="KW-0378">Hydrolase</keyword>
<dbReference type="GO" id="GO:0046872">
    <property type="term" value="F:metal ion binding"/>
    <property type="evidence" value="ECO:0007669"/>
    <property type="project" value="UniProtKB-KW"/>
</dbReference>
<evidence type="ECO:0000256" key="6">
    <source>
        <dbReference type="ARBA" id="ARBA00023211"/>
    </source>
</evidence>
<reference evidence="11" key="1">
    <citation type="submission" date="2018-08" db="EMBL/GenBank/DDBJ databases">
        <authorList>
            <person name="Grouzdev D.S."/>
            <person name="Krutkina M.S."/>
        </authorList>
    </citation>
    <scope>NUCLEOTIDE SEQUENCE [LARGE SCALE GENOMIC DNA]</scope>
    <source>
        <strain evidence="11">4-11</strain>
    </source>
</reference>
<dbReference type="InterPro" id="IPR010766">
    <property type="entry name" value="DRTGG"/>
</dbReference>
<dbReference type="SUPFAM" id="SSF64182">
    <property type="entry name" value="DHH phosphoesterases"/>
    <property type="match status" value="1"/>
</dbReference>
<accession>A0A372MKI9</accession>
<feature type="domain" description="DHHA2" evidence="9">
    <location>
        <begin position="417"/>
        <end position="542"/>
    </location>
</feature>
<dbReference type="RefSeq" id="WP_117329353.1">
    <property type="nucleotide sequence ID" value="NZ_QUWK01000002.1"/>
</dbReference>
<dbReference type="SUPFAM" id="SSF75138">
    <property type="entry name" value="HprK N-terminal domain-like"/>
    <property type="match status" value="1"/>
</dbReference>
<dbReference type="Proteomes" id="UP000264002">
    <property type="component" value="Unassembled WGS sequence"/>
</dbReference>
<evidence type="ECO:0000259" key="9">
    <source>
        <dbReference type="SMART" id="SM01131"/>
    </source>
</evidence>
<dbReference type="Gene3D" id="3.40.1390.20">
    <property type="entry name" value="HprK N-terminal domain-like"/>
    <property type="match status" value="1"/>
</dbReference>
<sequence length="544" mass="61311">MAEIFVCGHRNPDMDSICAAHSYAFLKNKVDPNNTYYPVRCGNLNDTTKAQFDRLGVTPPPFIKDVRTKVLSVTRNTESVVQVGDPVYNLVSFYGSSSKSSVVPVMEGEQYRGLLSVDEVSSFFLKENGGERPIYHFVVDNFPKVLKGSFLKRGEKATFDAPIMVGAMRYVIFCKHMEALEGRPPILVVGDREDHIRKAIELQIPAIVLTGIEDHVTSNVDWDSYQGPVYLSALDTAETLRLLRLSVPVKELMVQDPIRLEDDCLFDVARDILAESEYRGLPVFKGGKYTGFVTRRCFLERPKTKVIMVDHNETEQGVSGIDEAEVLEIIDHHRLGAAKTRNPIFIYCEPLGSTCTIIYKLYIRYNIEISPEMARVLLSGIVSDTVMLKSPTTTFEDYTAVQDLLVLGDVEDMRTFGETMFSSGASLAKEDPRKMLEADFKVYRELGVTFGIGQCEVTTLSDIDEYKDTYLSELELLKMAQGLDWAMFLITDVVKENSILLMTSLPITERKLAYEKLGEGKYFLPGVLSRKKQLLPEILRVLEE</sequence>
<dbReference type="InterPro" id="IPR000644">
    <property type="entry name" value="CBS_dom"/>
</dbReference>
<evidence type="ECO:0000256" key="5">
    <source>
        <dbReference type="ARBA" id="ARBA00022801"/>
    </source>
</evidence>
<dbReference type="AlphaFoldDB" id="A0A372MKI9"/>
<dbReference type="OrthoDB" id="9766150at2"/>
<evidence type="ECO:0000256" key="1">
    <source>
        <dbReference type="ARBA" id="ARBA00001936"/>
    </source>
</evidence>
<dbReference type="GO" id="GO:0004427">
    <property type="term" value="F:inorganic diphosphate phosphatase activity"/>
    <property type="evidence" value="ECO:0007669"/>
    <property type="project" value="UniProtKB-EC"/>
</dbReference>
<gene>
    <name evidence="10" type="ORF">DYP60_02820</name>
</gene>
<dbReference type="InterPro" id="IPR046342">
    <property type="entry name" value="CBS_dom_sf"/>
</dbReference>
<comment type="caution">
    <text evidence="10">The sequence shown here is derived from an EMBL/GenBank/DDBJ whole genome shotgun (WGS) entry which is preliminary data.</text>
</comment>
<dbReference type="GO" id="GO:0005737">
    <property type="term" value="C:cytoplasm"/>
    <property type="evidence" value="ECO:0007669"/>
    <property type="project" value="InterPro"/>
</dbReference>
<evidence type="ECO:0000256" key="2">
    <source>
        <dbReference type="ARBA" id="ARBA00011643"/>
    </source>
</evidence>
<dbReference type="PANTHER" id="PTHR12112:SF22">
    <property type="entry name" value="MANGANESE-DEPENDENT INORGANIC PYROPHOSPHATASE-RELATED"/>
    <property type="match status" value="1"/>
</dbReference>
<evidence type="ECO:0000313" key="10">
    <source>
        <dbReference type="EMBL" id="RFU95953.1"/>
    </source>
</evidence>
<reference evidence="10 11" key="2">
    <citation type="submission" date="2018-09" db="EMBL/GenBank/DDBJ databases">
        <title>Genome of Sphaerochaeta halotolerans strain 4-11.</title>
        <authorList>
            <person name="Nazina T.N."/>
            <person name="Sokolova D.S."/>
        </authorList>
    </citation>
    <scope>NUCLEOTIDE SEQUENCE [LARGE SCALE GENOMIC DNA]</scope>
    <source>
        <strain evidence="10 11">4-11</strain>
    </source>
</reference>
<dbReference type="EC" id="3.6.1.1" evidence="3"/>